<dbReference type="AlphaFoldDB" id="A0A845E0A1"/>
<dbReference type="Proteomes" id="UP000460949">
    <property type="component" value="Unassembled WGS sequence"/>
</dbReference>
<dbReference type="Pfam" id="PF01380">
    <property type="entry name" value="SIS"/>
    <property type="match status" value="1"/>
</dbReference>
<dbReference type="GO" id="GO:1901135">
    <property type="term" value="P:carbohydrate derivative metabolic process"/>
    <property type="evidence" value="ECO:0007669"/>
    <property type="project" value="InterPro"/>
</dbReference>
<feature type="domain" description="SIS" evidence="5">
    <location>
        <begin position="128"/>
        <end position="264"/>
    </location>
</feature>
<protein>
    <submittedName>
        <fullName evidence="6">SIS domain-containing protein</fullName>
    </submittedName>
</protein>
<feature type="domain" description="HTH rpiR-type" evidence="4">
    <location>
        <begin position="9"/>
        <end position="85"/>
    </location>
</feature>
<dbReference type="CDD" id="cd05013">
    <property type="entry name" value="SIS_RpiR"/>
    <property type="match status" value="1"/>
</dbReference>
<keyword evidence="1" id="KW-0805">Transcription regulation</keyword>
<evidence type="ECO:0000256" key="2">
    <source>
        <dbReference type="ARBA" id="ARBA00023125"/>
    </source>
</evidence>
<evidence type="ECO:0000256" key="1">
    <source>
        <dbReference type="ARBA" id="ARBA00023015"/>
    </source>
</evidence>
<dbReference type="Pfam" id="PF01418">
    <property type="entry name" value="HTH_6"/>
    <property type="match status" value="1"/>
</dbReference>
<evidence type="ECO:0000313" key="6">
    <source>
        <dbReference type="EMBL" id="MYL21982.1"/>
    </source>
</evidence>
<evidence type="ECO:0000256" key="3">
    <source>
        <dbReference type="ARBA" id="ARBA00023163"/>
    </source>
</evidence>
<dbReference type="Gene3D" id="3.40.50.10490">
    <property type="entry name" value="Glucose-6-phosphate isomerase like protein, domain 1"/>
    <property type="match status" value="1"/>
</dbReference>
<evidence type="ECO:0000259" key="4">
    <source>
        <dbReference type="PROSITE" id="PS51071"/>
    </source>
</evidence>
<proteinExistence type="predicted"/>
<gene>
    <name evidence="6" type="ORF">GLW04_19075</name>
</gene>
<dbReference type="PROSITE" id="PS51464">
    <property type="entry name" value="SIS"/>
    <property type="match status" value="1"/>
</dbReference>
<dbReference type="InterPro" id="IPR046348">
    <property type="entry name" value="SIS_dom_sf"/>
</dbReference>
<dbReference type="Gene3D" id="1.10.10.10">
    <property type="entry name" value="Winged helix-like DNA-binding domain superfamily/Winged helix DNA-binding domain"/>
    <property type="match status" value="1"/>
</dbReference>
<evidence type="ECO:0000259" key="5">
    <source>
        <dbReference type="PROSITE" id="PS51464"/>
    </source>
</evidence>
<dbReference type="PANTHER" id="PTHR30514">
    <property type="entry name" value="GLUCOKINASE"/>
    <property type="match status" value="1"/>
</dbReference>
<dbReference type="InterPro" id="IPR001347">
    <property type="entry name" value="SIS_dom"/>
</dbReference>
<dbReference type="GO" id="GO:0097367">
    <property type="term" value="F:carbohydrate derivative binding"/>
    <property type="evidence" value="ECO:0007669"/>
    <property type="project" value="InterPro"/>
</dbReference>
<organism evidence="6 7">
    <name type="scientific">Halobacillus litoralis</name>
    <dbReference type="NCBI Taxonomy" id="45668"/>
    <lineage>
        <taxon>Bacteria</taxon>
        <taxon>Bacillati</taxon>
        <taxon>Bacillota</taxon>
        <taxon>Bacilli</taxon>
        <taxon>Bacillales</taxon>
        <taxon>Bacillaceae</taxon>
        <taxon>Halobacillus</taxon>
    </lineage>
</organism>
<evidence type="ECO:0000313" key="7">
    <source>
        <dbReference type="Proteomes" id="UP000460949"/>
    </source>
</evidence>
<dbReference type="InterPro" id="IPR047640">
    <property type="entry name" value="RpiR-like"/>
</dbReference>
<reference evidence="6 7" key="1">
    <citation type="submission" date="2019-11" db="EMBL/GenBank/DDBJ databases">
        <title>Genome sequences of 17 halophilic strains isolated from different environments.</title>
        <authorList>
            <person name="Furrow R.E."/>
        </authorList>
    </citation>
    <scope>NUCLEOTIDE SEQUENCE [LARGE SCALE GENOMIC DNA]</scope>
    <source>
        <strain evidence="6 7">22511_23_Filter</strain>
    </source>
</reference>
<comment type="caution">
    <text evidence="6">The sequence shown here is derived from an EMBL/GenBank/DDBJ whole genome shotgun (WGS) entry which is preliminary data.</text>
</comment>
<dbReference type="SUPFAM" id="SSF53697">
    <property type="entry name" value="SIS domain"/>
    <property type="match status" value="1"/>
</dbReference>
<sequence length="284" mass="32429">MRGKMLKESNVYQIIRRGFPDMSRSQKKVAALLLDRPDEVVFLNVSQLAAMAEVSDATITRFAVFLGYRGFTELQEEIQSSLKQQWKTSERLKKRENTSHSFRGVLEQDVSDLEETMSLLDEDELMKVVRAVWRADKVWIAANRSAEALGVFLQYYLEKVVDDVRMIHSVERDADLLAHLGRQDVVIGISFPRYSKSTVDILAYAYETGVETAALTDTLSSPLAAYADTVLTAKSRMHSYIDTFTAPLSVIQALLVQVGKEKEEETEKRLEHLESIWEKFDVFY</sequence>
<accession>A0A845E0A1</accession>
<dbReference type="InterPro" id="IPR036388">
    <property type="entry name" value="WH-like_DNA-bd_sf"/>
</dbReference>
<dbReference type="InterPro" id="IPR035472">
    <property type="entry name" value="RpiR-like_SIS"/>
</dbReference>
<dbReference type="EMBL" id="WMET01000009">
    <property type="protein sequence ID" value="MYL21982.1"/>
    <property type="molecule type" value="Genomic_DNA"/>
</dbReference>
<dbReference type="InterPro" id="IPR000281">
    <property type="entry name" value="HTH_RpiR"/>
</dbReference>
<keyword evidence="3" id="KW-0804">Transcription</keyword>
<dbReference type="GO" id="GO:0003700">
    <property type="term" value="F:DNA-binding transcription factor activity"/>
    <property type="evidence" value="ECO:0007669"/>
    <property type="project" value="InterPro"/>
</dbReference>
<dbReference type="PROSITE" id="PS51071">
    <property type="entry name" value="HTH_RPIR"/>
    <property type="match status" value="1"/>
</dbReference>
<dbReference type="GO" id="GO:0003677">
    <property type="term" value="F:DNA binding"/>
    <property type="evidence" value="ECO:0007669"/>
    <property type="project" value="UniProtKB-KW"/>
</dbReference>
<name>A0A845E0A1_9BACI</name>
<keyword evidence="2" id="KW-0238">DNA-binding</keyword>
<dbReference type="PANTHER" id="PTHR30514:SF18">
    <property type="entry name" value="RPIR-FAMILY TRANSCRIPTIONAL REGULATOR"/>
    <property type="match status" value="1"/>
</dbReference>
<dbReference type="SUPFAM" id="SSF46689">
    <property type="entry name" value="Homeodomain-like"/>
    <property type="match status" value="1"/>
</dbReference>
<dbReference type="InterPro" id="IPR009057">
    <property type="entry name" value="Homeodomain-like_sf"/>
</dbReference>